<evidence type="ECO:0000259" key="1">
    <source>
        <dbReference type="PROSITE" id="PS50206"/>
    </source>
</evidence>
<protein>
    <submittedName>
        <fullName evidence="2">Rhodanese-like domain-containing protein</fullName>
    </submittedName>
</protein>
<dbReference type="RefSeq" id="WP_289412204.1">
    <property type="nucleotide sequence ID" value="NZ_JAQIBD010000001.1"/>
</dbReference>
<name>A0ABT7QVR2_9BACT</name>
<dbReference type="Gene3D" id="3.40.250.10">
    <property type="entry name" value="Rhodanese-like domain"/>
    <property type="match status" value="1"/>
</dbReference>
<dbReference type="Pfam" id="PF00581">
    <property type="entry name" value="Rhodanese"/>
    <property type="match status" value="1"/>
</dbReference>
<dbReference type="PANTHER" id="PTHR44542:SF14">
    <property type="entry name" value="PROTEIN HIGH ARSENIC CONTENT 1, MITOCHONDRIAL-RELATED"/>
    <property type="match status" value="1"/>
</dbReference>
<keyword evidence="3" id="KW-1185">Reference proteome</keyword>
<dbReference type="SMART" id="SM00450">
    <property type="entry name" value="RHOD"/>
    <property type="match status" value="1"/>
</dbReference>
<feature type="domain" description="Rhodanese" evidence="1">
    <location>
        <begin position="28"/>
        <end position="127"/>
    </location>
</feature>
<dbReference type="PROSITE" id="PS50206">
    <property type="entry name" value="RHODANESE_3"/>
    <property type="match status" value="1"/>
</dbReference>
<dbReference type="EMBL" id="JAQIBD010000001">
    <property type="protein sequence ID" value="MDM5270929.1"/>
    <property type="molecule type" value="Genomic_DNA"/>
</dbReference>
<dbReference type="InterPro" id="IPR044684">
    <property type="entry name" value="STR17/STR18/HARC1-like"/>
</dbReference>
<dbReference type="InterPro" id="IPR036873">
    <property type="entry name" value="Rhodanese-like_dom_sf"/>
</dbReference>
<evidence type="ECO:0000313" key="3">
    <source>
        <dbReference type="Proteomes" id="UP001169069"/>
    </source>
</evidence>
<proteinExistence type="predicted"/>
<evidence type="ECO:0000313" key="2">
    <source>
        <dbReference type="EMBL" id="MDM5270929.1"/>
    </source>
</evidence>
<dbReference type="PANTHER" id="PTHR44542">
    <property type="entry name" value="THIOSULFATE SULFURTRANSFERASE 18"/>
    <property type="match status" value="1"/>
</dbReference>
<dbReference type="Proteomes" id="UP001169069">
    <property type="component" value="Unassembled WGS sequence"/>
</dbReference>
<sequence>MRVILLFLLMFNFSFAELKNVWATKDFLKNDIKIIDVRTPGEWRETGIVNGSYPIMFFDEQGRFNIPLFLKELNKVVKKDEQFALICRTGSRTSEISKFLSQELGYNVINLNGGIEKLMREGYKPVMYIPKDR</sequence>
<gene>
    <name evidence="2" type="ORF">PGH07_01910</name>
</gene>
<dbReference type="InterPro" id="IPR001763">
    <property type="entry name" value="Rhodanese-like_dom"/>
</dbReference>
<dbReference type="SUPFAM" id="SSF52821">
    <property type="entry name" value="Rhodanese/Cell cycle control phosphatase"/>
    <property type="match status" value="1"/>
</dbReference>
<organism evidence="2 3">
    <name type="scientific">Sulfurovum zhangzhouensis</name>
    <dbReference type="NCBI Taxonomy" id="3019067"/>
    <lineage>
        <taxon>Bacteria</taxon>
        <taxon>Pseudomonadati</taxon>
        <taxon>Campylobacterota</taxon>
        <taxon>Epsilonproteobacteria</taxon>
        <taxon>Campylobacterales</taxon>
        <taxon>Sulfurovaceae</taxon>
        <taxon>Sulfurovum</taxon>
    </lineage>
</organism>
<comment type="caution">
    <text evidence="2">The sequence shown here is derived from an EMBL/GenBank/DDBJ whole genome shotgun (WGS) entry which is preliminary data.</text>
</comment>
<reference evidence="2" key="1">
    <citation type="submission" date="2023-01" db="EMBL/GenBank/DDBJ databases">
        <title>Sulfurovum sp. zt1-1 genome assembly.</title>
        <authorList>
            <person name="Wang J."/>
        </authorList>
    </citation>
    <scope>NUCLEOTIDE SEQUENCE</scope>
    <source>
        <strain evidence="2">Zt1-1</strain>
    </source>
</reference>
<dbReference type="CDD" id="cd00158">
    <property type="entry name" value="RHOD"/>
    <property type="match status" value="1"/>
</dbReference>
<accession>A0ABT7QVR2</accession>